<feature type="domain" description="Protein kinase" evidence="6">
    <location>
        <begin position="274"/>
        <end position="532"/>
    </location>
</feature>
<comment type="subcellular location">
    <subcellularLocation>
        <location evidence="1">Membrane</location>
        <topology evidence="1">Multi-pass membrane protein</topology>
    </subcellularLocation>
</comment>
<keyword evidence="8" id="KW-1185">Reference proteome</keyword>
<evidence type="ECO:0000256" key="1">
    <source>
        <dbReference type="ARBA" id="ARBA00004141"/>
    </source>
</evidence>
<evidence type="ECO:0000256" key="4">
    <source>
        <dbReference type="ARBA" id="ARBA00023136"/>
    </source>
</evidence>
<reference evidence="7 8" key="1">
    <citation type="submission" date="2022-07" db="EMBL/GenBank/DDBJ databases">
        <title>Genome-wide signatures of adaptation to extreme environments.</title>
        <authorList>
            <person name="Cho C.H."/>
            <person name="Yoon H.S."/>
        </authorList>
    </citation>
    <scope>NUCLEOTIDE SEQUENCE [LARGE SCALE GENOMIC DNA]</scope>
    <source>
        <strain evidence="7 8">108.79 E11</strain>
    </source>
</reference>
<dbReference type="GO" id="GO:0005524">
    <property type="term" value="F:ATP binding"/>
    <property type="evidence" value="ECO:0007669"/>
    <property type="project" value="InterPro"/>
</dbReference>
<dbReference type="Pfam" id="PF00069">
    <property type="entry name" value="Pkinase"/>
    <property type="match status" value="1"/>
</dbReference>
<dbReference type="Proteomes" id="UP001300502">
    <property type="component" value="Unassembled WGS sequence"/>
</dbReference>
<dbReference type="Gene3D" id="1.10.510.10">
    <property type="entry name" value="Transferase(Phosphotransferase) domain 1"/>
    <property type="match status" value="1"/>
</dbReference>
<dbReference type="SUPFAM" id="SSF56112">
    <property type="entry name" value="Protein kinase-like (PK-like)"/>
    <property type="match status" value="1"/>
</dbReference>
<dbReference type="AlphaFoldDB" id="A0AAV9ID32"/>
<evidence type="ECO:0000256" key="2">
    <source>
        <dbReference type="ARBA" id="ARBA00022692"/>
    </source>
</evidence>
<keyword evidence="4 5" id="KW-0472">Membrane</keyword>
<dbReference type="CDD" id="cd13999">
    <property type="entry name" value="STKc_MAP3K-like"/>
    <property type="match status" value="1"/>
</dbReference>
<dbReference type="InterPro" id="IPR011009">
    <property type="entry name" value="Kinase-like_dom_sf"/>
</dbReference>
<dbReference type="InterPro" id="IPR000719">
    <property type="entry name" value="Prot_kinase_dom"/>
</dbReference>
<feature type="transmembrane region" description="Helical" evidence="5">
    <location>
        <begin position="221"/>
        <end position="239"/>
    </location>
</feature>
<evidence type="ECO:0000313" key="8">
    <source>
        <dbReference type="Proteomes" id="UP001300502"/>
    </source>
</evidence>
<comment type="caution">
    <text evidence="7">The sequence shown here is derived from an EMBL/GenBank/DDBJ whole genome shotgun (WGS) entry which is preliminary data.</text>
</comment>
<dbReference type="Gene3D" id="3.30.200.20">
    <property type="entry name" value="Phosphorylase Kinase, domain 1"/>
    <property type="match status" value="1"/>
</dbReference>
<dbReference type="EMBL" id="JANCYU010000029">
    <property type="protein sequence ID" value="KAK4525272.1"/>
    <property type="molecule type" value="Genomic_DNA"/>
</dbReference>
<dbReference type="PANTHER" id="PTHR44329">
    <property type="entry name" value="SERINE/THREONINE-PROTEIN KINASE TNNI3K-RELATED"/>
    <property type="match status" value="1"/>
</dbReference>
<evidence type="ECO:0000256" key="5">
    <source>
        <dbReference type="SAM" id="Phobius"/>
    </source>
</evidence>
<dbReference type="PROSITE" id="PS00108">
    <property type="entry name" value="PROTEIN_KINASE_ST"/>
    <property type="match status" value="1"/>
</dbReference>
<proteinExistence type="predicted"/>
<keyword evidence="2 5" id="KW-0812">Transmembrane</keyword>
<dbReference type="InterPro" id="IPR008271">
    <property type="entry name" value="Ser/Thr_kinase_AS"/>
</dbReference>
<name>A0AAV9ID32_9RHOD</name>
<gene>
    <name evidence="7" type="ORF">GAYE_SCF09G3180</name>
</gene>
<feature type="transmembrane region" description="Helical" evidence="5">
    <location>
        <begin position="101"/>
        <end position="125"/>
    </location>
</feature>
<protein>
    <recommendedName>
        <fullName evidence="6">Protein kinase domain-containing protein</fullName>
    </recommendedName>
</protein>
<evidence type="ECO:0000256" key="3">
    <source>
        <dbReference type="ARBA" id="ARBA00022989"/>
    </source>
</evidence>
<evidence type="ECO:0000313" key="7">
    <source>
        <dbReference type="EMBL" id="KAK4525272.1"/>
    </source>
</evidence>
<dbReference type="GO" id="GO:0004674">
    <property type="term" value="F:protein serine/threonine kinase activity"/>
    <property type="evidence" value="ECO:0007669"/>
    <property type="project" value="TreeGrafter"/>
</dbReference>
<dbReference type="SUPFAM" id="SSF81324">
    <property type="entry name" value="Voltage-gated potassium channels"/>
    <property type="match status" value="1"/>
</dbReference>
<sequence>MRELLNDRRVTWENTDGDIDVFVETGYVTEEEEADVVASERGVESDVESSSKSCFPKWETKWSRNAKVDRVLRLVPEGERTPSREPWFSRERLRSFADSPLVYFIDSVLIVVNLLIFLAKYIVMFRTAWVLDKESRYAYIVTTWLQTAANLLVWTIFSLETLLRIYTWGRVQFFKLKSNITDFTIVSFLGITCIIELVLFAPVTDSSLDVDVEWDVQLVQLFHVIFSTLRFVVVIRLGTAEDLRRKAYRTAQEMKETQVAQGIESSWLVKENQVQFGEQIAVGAVGVVYLGLWQGTLVAVKQVLCPHLDPESRNCLEREVRVNSLLRHPNIVLFMGVIFHSDRSISLLSEYCEKGSLQRLIHDKQFDLKYTFIMKFAVDAAQGLAYLHSRSPPIIHRDLKSGNLLVDSSWNLKIADFGMSAVLSNIHQDRAIGTVQYTAPEVLRNERASLCCDIYSLGIVLWEMGARELPFRGKNRYELFIGIAEHGMKPDMHKCELRTSCKYTLLVERCLSFNPDERPSAVDLIEMLHQVIDEDSDISAALLSLGEKDLTTDSILFNGV</sequence>
<dbReference type="InterPro" id="IPR051681">
    <property type="entry name" value="Ser/Thr_Kinases-Pseudokinases"/>
</dbReference>
<evidence type="ECO:0000259" key="6">
    <source>
        <dbReference type="PROSITE" id="PS50011"/>
    </source>
</evidence>
<keyword evidence="3 5" id="KW-1133">Transmembrane helix</keyword>
<accession>A0AAV9ID32</accession>
<dbReference type="GO" id="GO:0016020">
    <property type="term" value="C:membrane"/>
    <property type="evidence" value="ECO:0007669"/>
    <property type="project" value="UniProtKB-SubCell"/>
</dbReference>
<feature type="transmembrane region" description="Helical" evidence="5">
    <location>
        <begin position="137"/>
        <end position="159"/>
    </location>
</feature>
<dbReference type="PROSITE" id="PS50011">
    <property type="entry name" value="PROTEIN_KINASE_DOM"/>
    <property type="match status" value="1"/>
</dbReference>
<dbReference type="SMART" id="SM00220">
    <property type="entry name" value="S_TKc"/>
    <property type="match status" value="1"/>
</dbReference>
<dbReference type="Gene3D" id="1.20.120.350">
    <property type="entry name" value="Voltage-gated potassium channels. Chain C"/>
    <property type="match status" value="1"/>
</dbReference>
<organism evidence="7 8">
    <name type="scientific">Galdieria yellowstonensis</name>
    <dbReference type="NCBI Taxonomy" id="3028027"/>
    <lineage>
        <taxon>Eukaryota</taxon>
        <taxon>Rhodophyta</taxon>
        <taxon>Bangiophyceae</taxon>
        <taxon>Galdieriales</taxon>
        <taxon>Galdieriaceae</taxon>
        <taxon>Galdieria</taxon>
    </lineage>
</organism>
<dbReference type="InterPro" id="IPR027359">
    <property type="entry name" value="Volt_channel_dom_sf"/>
</dbReference>
<feature type="transmembrane region" description="Helical" evidence="5">
    <location>
        <begin position="180"/>
        <end position="201"/>
    </location>
</feature>